<evidence type="ECO:0000313" key="1">
    <source>
        <dbReference type="EMBL" id="KAF8433722.1"/>
    </source>
</evidence>
<dbReference type="EMBL" id="WHUW01000032">
    <property type="protein sequence ID" value="KAF8433722.1"/>
    <property type="molecule type" value="Genomic_DNA"/>
</dbReference>
<dbReference type="Proteomes" id="UP001194468">
    <property type="component" value="Unassembled WGS sequence"/>
</dbReference>
<evidence type="ECO:0000313" key="2">
    <source>
        <dbReference type="Proteomes" id="UP001194468"/>
    </source>
</evidence>
<dbReference type="Gene3D" id="3.20.20.80">
    <property type="entry name" value="Glycosidases"/>
    <property type="match status" value="1"/>
</dbReference>
<evidence type="ECO:0008006" key="3">
    <source>
        <dbReference type="Google" id="ProtNLM"/>
    </source>
</evidence>
<name>A0AAD4GAW6_BOLED</name>
<keyword evidence="2" id="KW-1185">Reference proteome</keyword>
<proteinExistence type="predicted"/>
<gene>
    <name evidence="1" type="ORF">L210DRAFT_2696268</name>
</gene>
<dbReference type="CDD" id="cd11576">
    <property type="entry name" value="GH99_GH71_like_2"/>
    <property type="match status" value="1"/>
</dbReference>
<accession>A0AAD4GAW6</accession>
<protein>
    <recommendedName>
        <fullName evidence="3">Xylosidase/arabinosidase</fullName>
    </recommendedName>
</protein>
<sequence length="422" mass="47248">MALRQAGTPKRADPNTIQDKVLVGYQGWFTCAGDGEPIGPGHHGWLHWFNSPIPSGGRPNVDLWPDTSDYDPSELHVAPGLTTSTGDPVHLFSSRNPKTVQRHFHWMAIHGVDGAFLQRFAGQCEIKPGNLGVRNLRDEIGDRVREAAEAQGRVFAIMYDVSGVAPDKIQNILEQDWAHLLREKRILDSPNYLHEKNRPVVALWGFGLNGRNHTPELVRAVAGFFRSFTPGGVYLVAGIPGHWRTSTSDADRNPEFVQVWTECFDAISPWTVGRYNNEEEADQWGQGRLKADADYLNRLAADGGPKVDYIPVVLPGGSGFNLSEGKWRMNDMRRNGGQFLWRQLYNARRAGVRTIYGAMWDEYDEGTVYMPVVSHASQLPVHSSFRFLALDVDGHELPSDWYMRILGVARLLDHATTLRGQG</sequence>
<dbReference type="AlphaFoldDB" id="A0AAD4GAW6"/>
<organism evidence="1 2">
    <name type="scientific">Boletus edulis BED1</name>
    <dbReference type="NCBI Taxonomy" id="1328754"/>
    <lineage>
        <taxon>Eukaryota</taxon>
        <taxon>Fungi</taxon>
        <taxon>Dikarya</taxon>
        <taxon>Basidiomycota</taxon>
        <taxon>Agaricomycotina</taxon>
        <taxon>Agaricomycetes</taxon>
        <taxon>Agaricomycetidae</taxon>
        <taxon>Boletales</taxon>
        <taxon>Boletineae</taxon>
        <taxon>Boletaceae</taxon>
        <taxon>Boletoideae</taxon>
        <taxon>Boletus</taxon>
    </lineage>
</organism>
<comment type="caution">
    <text evidence="1">The sequence shown here is derived from an EMBL/GenBank/DDBJ whole genome shotgun (WGS) entry which is preliminary data.</text>
</comment>
<reference evidence="1" key="2">
    <citation type="journal article" date="2020" name="Nat. Commun.">
        <title>Large-scale genome sequencing of mycorrhizal fungi provides insights into the early evolution of symbiotic traits.</title>
        <authorList>
            <person name="Miyauchi S."/>
            <person name="Kiss E."/>
            <person name="Kuo A."/>
            <person name="Drula E."/>
            <person name="Kohler A."/>
            <person name="Sanchez-Garcia M."/>
            <person name="Morin E."/>
            <person name="Andreopoulos B."/>
            <person name="Barry K.W."/>
            <person name="Bonito G."/>
            <person name="Buee M."/>
            <person name="Carver A."/>
            <person name="Chen C."/>
            <person name="Cichocki N."/>
            <person name="Clum A."/>
            <person name="Culley D."/>
            <person name="Crous P.W."/>
            <person name="Fauchery L."/>
            <person name="Girlanda M."/>
            <person name="Hayes R.D."/>
            <person name="Keri Z."/>
            <person name="LaButti K."/>
            <person name="Lipzen A."/>
            <person name="Lombard V."/>
            <person name="Magnuson J."/>
            <person name="Maillard F."/>
            <person name="Murat C."/>
            <person name="Nolan M."/>
            <person name="Ohm R.A."/>
            <person name="Pangilinan J."/>
            <person name="Pereira M.F."/>
            <person name="Perotto S."/>
            <person name="Peter M."/>
            <person name="Pfister S."/>
            <person name="Riley R."/>
            <person name="Sitrit Y."/>
            <person name="Stielow J.B."/>
            <person name="Szollosi G."/>
            <person name="Zifcakova L."/>
            <person name="Stursova M."/>
            <person name="Spatafora J.W."/>
            <person name="Tedersoo L."/>
            <person name="Vaario L.M."/>
            <person name="Yamada A."/>
            <person name="Yan M."/>
            <person name="Wang P."/>
            <person name="Xu J."/>
            <person name="Bruns T."/>
            <person name="Baldrian P."/>
            <person name="Vilgalys R."/>
            <person name="Dunand C."/>
            <person name="Henrissat B."/>
            <person name="Grigoriev I.V."/>
            <person name="Hibbett D."/>
            <person name="Nagy L.G."/>
            <person name="Martin F.M."/>
        </authorList>
    </citation>
    <scope>NUCLEOTIDE SEQUENCE</scope>
    <source>
        <strain evidence="1">BED1</strain>
    </source>
</reference>
<reference evidence="1" key="1">
    <citation type="submission" date="2019-10" db="EMBL/GenBank/DDBJ databases">
        <authorList>
            <consortium name="DOE Joint Genome Institute"/>
            <person name="Kuo A."/>
            <person name="Miyauchi S."/>
            <person name="Kiss E."/>
            <person name="Drula E."/>
            <person name="Kohler A."/>
            <person name="Sanchez-Garcia M."/>
            <person name="Andreopoulos B."/>
            <person name="Barry K.W."/>
            <person name="Bonito G."/>
            <person name="Buee M."/>
            <person name="Carver A."/>
            <person name="Chen C."/>
            <person name="Cichocki N."/>
            <person name="Clum A."/>
            <person name="Culley D."/>
            <person name="Crous P.W."/>
            <person name="Fauchery L."/>
            <person name="Girlanda M."/>
            <person name="Hayes R."/>
            <person name="Keri Z."/>
            <person name="LaButti K."/>
            <person name="Lipzen A."/>
            <person name="Lombard V."/>
            <person name="Magnuson J."/>
            <person name="Maillard F."/>
            <person name="Morin E."/>
            <person name="Murat C."/>
            <person name="Nolan M."/>
            <person name="Ohm R."/>
            <person name="Pangilinan J."/>
            <person name="Pereira M."/>
            <person name="Perotto S."/>
            <person name="Peter M."/>
            <person name="Riley R."/>
            <person name="Sitrit Y."/>
            <person name="Stielow B."/>
            <person name="Szollosi G."/>
            <person name="Zifcakova L."/>
            <person name="Stursova M."/>
            <person name="Spatafora J.W."/>
            <person name="Tedersoo L."/>
            <person name="Vaario L.-M."/>
            <person name="Yamada A."/>
            <person name="Yan M."/>
            <person name="Wang P."/>
            <person name="Xu J."/>
            <person name="Bruns T."/>
            <person name="Baldrian P."/>
            <person name="Vilgalys R."/>
            <person name="Henrissat B."/>
            <person name="Grigoriev I.V."/>
            <person name="Hibbett D."/>
            <person name="Nagy L.G."/>
            <person name="Martin F.M."/>
        </authorList>
    </citation>
    <scope>NUCLEOTIDE SEQUENCE</scope>
    <source>
        <strain evidence="1">BED1</strain>
    </source>
</reference>